<reference evidence="2 3" key="1">
    <citation type="submission" date="2015-11" db="EMBL/GenBank/DDBJ databases">
        <title>Expanding the genomic diversity of Burkholderia species for the development of highly accurate diagnostics.</title>
        <authorList>
            <person name="Sahl J."/>
            <person name="Keim P."/>
            <person name="Wagner D."/>
        </authorList>
    </citation>
    <scope>NUCLEOTIDE SEQUENCE [LARGE SCALE GENOMIC DNA]</scope>
    <source>
        <strain evidence="2 3">MSMB2087WGS</strain>
    </source>
</reference>
<dbReference type="EMBL" id="LPHD01000049">
    <property type="protein sequence ID" value="KWA83934.1"/>
    <property type="molecule type" value="Genomic_DNA"/>
</dbReference>
<keyword evidence="1" id="KW-1133">Transmembrane helix</keyword>
<dbReference type="Proteomes" id="UP000060630">
    <property type="component" value="Unassembled WGS sequence"/>
</dbReference>
<dbReference type="AlphaFoldDB" id="A0A106QD72"/>
<name>A0A106QD72_9BURK</name>
<evidence type="ECO:0000313" key="2">
    <source>
        <dbReference type="EMBL" id="KWA83934.1"/>
    </source>
</evidence>
<feature type="transmembrane region" description="Helical" evidence="1">
    <location>
        <begin position="43"/>
        <end position="64"/>
    </location>
</feature>
<keyword evidence="1" id="KW-0472">Membrane</keyword>
<evidence type="ECO:0000256" key="1">
    <source>
        <dbReference type="SAM" id="Phobius"/>
    </source>
</evidence>
<gene>
    <name evidence="2" type="ORF">WL29_21445</name>
</gene>
<evidence type="ECO:0000313" key="3">
    <source>
        <dbReference type="Proteomes" id="UP000060630"/>
    </source>
</evidence>
<protein>
    <submittedName>
        <fullName evidence="2">Uncharacterized protein</fullName>
    </submittedName>
</protein>
<proteinExistence type="predicted"/>
<sequence length="162" mass="17594">MGLIAAAIVLVGWLHLSFSFIAPALWGPYAFAFADAGPLVLSRGGFLLAFSVFPAWAVFFPLWHAKNILQWLAFQLAAAWIAVMVVVCYGFYIHNIVNLQGVDASLEFFASEVGFENAAAVPANVKAAFVLSDKLARNGESPWLPGVWKSVDWPAIPAKQAR</sequence>
<feature type="transmembrane region" description="Helical" evidence="1">
    <location>
        <begin position="71"/>
        <end position="92"/>
    </location>
</feature>
<accession>A0A106QD72</accession>
<keyword evidence="1" id="KW-0812">Transmembrane</keyword>
<organism evidence="2 3">
    <name type="scientific">Burkholderia ubonensis</name>
    <dbReference type="NCBI Taxonomy" id="101571"/>
    <lineage>
        <taxon>Bacteria</taxon>
        <taxon>Pseudomonadati</taxon>
        <taxon>Pseudomonadota</taxon>
        <taxon>Betaproteobacteria</taxon>
        <taxon>Burkholderiales</taxon>
        <taxon>Burkholderiaceae</taxon>
        <taxon>Burkholderia</taxon>
        <taxon>Burkholderia cepacia complex</taxon>
    </lineage>
</organism>
<comment type="caution">
    <text evidence="2">The sequence shown here is derived from an EMBL/GenBank/DDBJ whole genome shotgun (WGS) entry which is preliminary data.</text>
</comment>